<evidence type="ECO:0000259" key="9">
    <source>
        <dbReference type="Pfam" id="PF13515"/>
    </source>
</evidence>
<feature type="transmembrane region" description="Helical" evidence="6">
    <location>
        <begin position="759"/>
        <end position="777"/>
    </location>
</feature>
<evidence type="ECO:0000256" key="1">
    <source>
        <dbReference type="ARBA" id="ARBA00004141"/>
    </source>
</evidence>
<comment type="caution">
    <text evidence="10">The sequence shown here is derived from an EMBL/GenBank/DDBJ whole genome shotgun (WGS) entry which is preliminary data.</text>
</comment>
<dbReference type="PRINTS" id="PR02047">
    <property type="entry name" value="BREFELDNASP4"/>
</dbReference>
<feature type="transmembrane region" description="Helical" evidence="6">
    <location>
        <begin position="74"/>
        <end position="90"/>
    </location>
</feature>
<dbReference type="InterPro" id="IPR049453">
    <property type="entry name" value="Memb_transporter_dom"/>
</dbReference>
<keyword evidence="2 6" id="KW-0812">Transmembrane</keyword>
<evidence type="ECO:0008006" key="12">
    <source>
        <dbReference type="Google" id="ProtNLM"/>
    </source>
</evidence>
<feature type="domain" description="Integral membrane bound transporter" evidence="9">
    <location>
        <begin position="641"/>
        <end position="770"/>
    </location>
</feature>
<accession>A0AAD5JTR1</accession>
<feature type="domain" description="Putative ER transporter 6TM N-terminal" evidence="8">
    <location>
        <begin position="142"/>
        <end position="307"/>
    </location>
</feature>
<keyword evidence="4 6" id="KW-0472">Membrane</keyword>
<dbReference type="AlphaFoldDB" id="A0AAD5JTR1"/>
<feature type="region of interest" description="Disordered" evidence="5">
    <location>
        <begin position="1"/>
        <end position="24"/>
    </location>
</feature>
<keyword evidence="11" id="KW-1185">Reference proteome</keyword>
<proteinExistence type="predicted"/>
<feature type="transmembrane region" description="Helical" evidence="6">
    <location>
        <begin position="141"/>
        <end position="159"/>
    </location>
</feature>
<evidence type="ECO:0000256" key="6">
    <source>
        <dbReference type="SAM" id="Phobius"/>
    </source>
</evidence>
<evidence type="ECO:0000259" key="8">
    <source>
        <dbReference type="Pfam" id="PF10337"/>
    </source>
</evidence>
<dbReference type="EMBL" id="JAIXMP010000026">
    <property type="protein sequence ID" value="KAI9253395.1"/>
    <property type="molecule type" value="Genomic_DNA"/>
</dbReference>
<dbReference type="InterPro" id="IPR018820">
    <property type="entry name" value="BRE4-related_DUF2421"/>
</dbReference>
<dbReference type="Pfam" id="PF10337">
    <property type="entry name" value="ArAE_2_N"/>
    <property type="match status" value="1"/>
</dbReference>
<dbReference type="Pfam" id="PF10334">
    <property type="entry name" value="BRE4"/>
    <property type="match status" value="1"/>
</dbReference>
<dbReference type="InterPro" id="IPR023244">
    <property type="entry name" value="Brefeldin_A-sensitivity_4"/>
</dbReference>
<feature type="transmembrane region" description="Helical" evidence="6">
    <location>
        <begin position="192"/>
        <end position="215"/>
    </location>
</feature>
<evidence type="ECO:0000256" key="5">
    <source>
        <dbReference type="SAM" id="MobiDB-lite"/>
    </source>
</evidence>
<feature type="compositionally biased region" description="Polar residues" evidence="5">
    <location>
        <begin position="1"/>
        <end position="16"/>
    </location>
</feature>
<sequence length="1003" mass="114008">MNKTSSESSPLHNNDNAPSIPSTAAPTAPVLPKWKTFLTKLHLPPLENCRKPLKTSLAFLIGIIMTLSNKCREAIGPGSLLICIVLVFYSPSRPLGVVFEDVIFGSLGAIVASAYSLLAMYCASIARDLSDPSPVQPESGGVLAIFLLVAVFLFSVLRLRVPKSTFACINGCIVVAFSLTQSSVVHGFEPSIVWSFMIPIAVGGIIALGISALIWPDDSITNYMNILHKALDGYNVFFKEHAEGLLSITPTDITTTLPTLHDRVQSTILSLIDSKRSVHRDILFSRLNGHDISKITKLVKAMRTPLHGIGVSQIMKQDFMRYSAQSLGDNELHNETIQKQIEQENQDLIKELEALKPYFQQLIDGLHDAMEDCITRLLMLHPIPERDNLHSFLWPFPRLWYTHRPNKHRHHFNNKHRPIDIPLHHIQPDQVEEMVHECIRQVDAKMTDMLTTHWHAPLRRYFSGLHLISLYRFCVREYAMTIIELLKFVGETEKLRKGRRLWFPSNKSIRKWFRDTEAPWSSSVAHSNVNGGGQNEGHDDPVSDLTLVRTHTRHEVSGGDYGAHQEEIHRGAAGGAFVLSSTGKRYHRDPDVDAPASRIQKFWYILFRVHRWIRHPNTTFAMKTAIGTVLLAVPVYLENTAEWFIEWRFQWCMIIMMLWMLPSTGMFLYSLLMKTLGTIAGGVLGIVVWEITQGNPYGIGGVLFVVLAILYYQLMYRPTLRMFCVLTIITLLLVVIYEYQYKVGGMAGHDEVWTVAGKRIALVLVGVIAASILSMIPEPHMGRVELRKRLAQTLRDIGRMYGILTSQFIVEYDKSNKRPTKEQLKGFSRLAINIRRQLADERVFLNHARFEPPLRGRFPIEVYQIVLEKVDNIADLVMDMSFALKDIDPVWRKRISTTLNKERRRYLASNMTTIKLLSATLAAKMALPPYMISPGEARQQFSQSLNNKVRRLQPEDLTHPSFLRYSTYVVTSGTFVQELQTLLEAVEDLVGVEDPQEWLRLHV</sequence>
<organism evidence="10 11">
    <name type="scientific">Phascolomyces articulosus</name>
    <dbReference type="NCBI Taxonomy" id="60185"/>
    <lineage>
        <taxon>Eukaryota</taxon>
        <taxon>Fungi</taxon>
        <taxon>Fungi incertae sedis</taxon>
        <taxon>Mucoromycota</taxon>
        <taxon>Mucoromycotina</taxon>
        <taxon>Mucoromycetes</taxon>
        <taxon>Mucorales</taxon>
        <taxon>Lichtheimiaceae</taxon>
        <taxon>Phascolomyces</taxon>
    </lineage>
</organism>
<feature type="transmembrane region" description="Helical" evidence="6">
    <location>
        <begin position="695"/>
        <end position="712"/>
    </location>
</feature>
<dbReference type="PANTHER" id="PTHR37994:SF4">
    <property type="entry name" value="ER TRANSPORTER 6TM N-TERMINAL DOMAIN-CONTAINING PROTEIN-RELATED"/>
    <property type="match status" value="1"/>
</dbReference>
<dbReference type="Proteomes" id="UP001209540">
    <property type="component" value="Unassembled WGS sequence"/>
</dbReference>
<feature type="domain" description="DUF2421" evidence="7">
    <location>
        <begin position="777"/>
        <end position="932"/>
    </location>
</feature>
<reference evidence="10" key="1">
    <citation type="journal article" date="2022" name="IScience">
        <title>Evolution of zygomycete secretomes and the origins of terrestrial fungal ecologies.</title>
        <authorList>
            <person name="Chang Y."/>
            <person name="Wang Y."/>
            <person name="Mondo S."/>
            <person name="Ahrendt S."/>
            <person name="Andreopoulos W."/>
            <person name="Barry K."/>
            <person name="Beard J."/>
            <person name="Benny G.L."/>
            <person name="Blankenship S."/>
            <person name="Bonito G."/>
            <person name="Cuomo C."/>
            <person name="Desiro A."/>
            <person name="Gervers K.A."/>
            <person name="Hundley H."/>
            <person name="Kuo A."/>
            <person name="LaButti K."/>
            <person name="Lang B.F."/>
            <person name="Lipzen A."/>
            <person name="O'Donnell K."/>
            <person name="Pangilinan J."/>
            <person name="Reynolds N."/>
            <person name="Sandor L."/>
            <person name="Smith M.E."/>
            <person name="Tsang A."/>
            <person name="Grigoriev I.V."/>
            <person name="Stajich J.E."/>
            <person name="Spatafora J.W."/>
        </authorList>
    </citation>
    <scope>NUCLEOTIDE SEQUENCE</scope>
    <source>
        <strain evidence="10">RSA 2281</strain>
    </source>
</reference>
<feature type="transmembrane region" description="Helical" evidence="6">
    <location>
        <begin position="719"/>
        <end position="739"/>
    </location>
</feature>
<gene>
    <name evidence="10" type="ORF">BDA99DRAFT_519655</name>
</gene>
<protein>
    <recommendedName>
        <fullName evidence="12">ER transporter 6TM N-terminal domain-containing protein</fullName>
    </recommendedName>
</protein>
<evidence type="ECO:0000256" key="4">
    <source>
        <dbReference type="ARBA" id="ARBA00023136"/>
    </source>
</evidence>
<keyword evidence="3 6" id="KW-1133">Transmembrane helix</keyword>
<evidence type="ECO:0000256" key="2">
    <source>
        <dbReference type="ARBA" id="ARBA00022692"/>
    </source>
</evidence>
<name>A0AAD5JTR1_9FUNG</name>
<feature type="transmembrane region" description="Helical" evidence="6">
    <location>
        <begin position="620"/>
        <end position="637"/>
    </location>
</feature>
<evidence type="ECO:0000259" key="7">
    <source>
        <dbReference type="Pfam" id="PF10334"/>
    </source>
</evidence>
<dbReference type="GO" id="GO:0016020">
    <property type="term" value="C:membrane"/>
    <property type="evidence" value="ECO:0007669"/>
    <property type="project" value="UniProtKB-SubCell"/>
</dbReference>
<dbReference type="PANTHER" id="PTHR37994">
    <property type="entry name" value="ARAE_2_N DOMAIN-CONTAINING PROTEIN-RELATED"/>
    <property type="match status" value="1"/>
</dbReference>
<dbReference type="Pfam" id="PF13515">
    <property type="entry name" value="FUSC_2"/>
    <property type="match status" value="1"/>
</dbReference>
<reference evidence="10" key="2">
    <citation type="submission" date="2023-02" db="EMBL/GenBank/DDBJ databases">
        <authorList>
            <consortium name="DOE Joint Genome Institute"/>
            <person name="Mondo S.J."/>
            <person name="Chang Y."/>
            <person name="Wang Y."/>
            <person name="Ahrendt S."/>
            <person name="Andreopoulos W."/>
            <person name="Barry K."/>
            <person name="Beard J."/>
            <person name="Benny G.L."/>
            <person name="Blankenship S."/>
            <person name="Bonito G."/>
            <person name="Cuomo C."/>
            <person name="Desiro A."/>
            <person name="Gervers K.A."/>
            <person name="Hundley H."/>
            <person name="Kuo A."/>
            <person name="LaButti K."/>
            <person name="Lang B.F."/>
            <person name="Lipzen A."/>
            <person name="O'Donnell K."/>
            <person name="Pangilinan J."/>
            <person name="Reynolds N."/>
            <person name="Sandor L."/>
            <person name="Smith M.W."/>
            <person name="Tsang A."/>
            <person name="Grigoriev I.V."/>
            <person name="Stajich J.E."/>
            <person name="Spatafora J.W."/>
        </authorList>
    </citation>
    <scope>NUCLEOTIDE SEQUENCE</scope>
    <source>
        <strain evidence="10">RSA 2281</strain>
    </source>
</reference>
<comment type="subcellular location">
    <subcellularLocation>
        <location evidence="1">Membrane</location>
        <topology evidence="1">Multi-pass membrane protein</topology>
    </subcellularLocation>
</comment>
<feature type="transmembrane region" description="Helical" evidence="6">
    <location>
        <begin position="166"/>
        <end position="186"/>
    </location>
</feature>
<evidence type="ECO:0000313" key="10">
    <source>
        <dbReference type="EMBL" id="KAI9253395.1"/>
    </source>
</evidence>
<dbReference type="InterPro" id="IPR018823">
    <property type="entry name" value="ArAE_2_N"/>
</dbReference>
<evidence type="ECO:0000256" key="3">
    <source>
        <dbReference type="ARBA" id="ARBA00022989"/>
    </source>
</evidence>
<feature type="transmembrane region" description="Helical" evidence="6">
    <location>
        <begin position="668"/>
        <end position="689"/>
    </location>
</feature>
<feature type="transmembrane region" description="Helical" evidence="6">
    <location>
        <begin position="102"/>
        <end position="121"/>
    </location>
</feature>
<evidence type="ECO:0000313" key="11">
    <source>
        <dbReference type="Proteomes" id="UP001209540"/>
    </source>
</evidence>